<name>A0A2U3EGE2_PURLI</name>
<feature type="compositionally biased region" description="Pro residues" evidence="1">
    <location>
        <begin position="687"/>
        <end position="696"/>
    </location>
</feature>
<dbReference type="AlphaFoldDB" id="A0A2U3EGE2"/>
<dbReference type="Proteomes" id="UP000245956">
    <property type="component" value="Unassembled WGS sequence"/>
</dbReference>
<organism evidence="2 3">
    <name type="scientific">Purpureocillium lilacinum</name>
    <name type="common">Paecilomyces lilacinus</name>
    <dbReference type="NCBI Taxonomy" id="33203"/>
    <lineage>
        <taxon>Eukaryota</taxon>
        <taxon>Fungi</taxon>
        <taxon>Dikarya</taxon>
        <taxon>Ascomycota</taxon>
        <taxon>Pezizomycotina</taxon>
        <taxon>Sordariomycetes</taxon>
        <taxon>Hypocreomycetidae</taxon>
        <taxon>Hypocreales</taxon>
        <taxon>Ophiocordycipitaceae</taxon>
        <taxon>Purpureocillium</taxon>
    </lineage>
</organism>
<evidence type="ECO:0000313" key="3">
    <source>
        <dbReference type="Proteomes" id="UP000245956"/>
    </source>
</evidence>
<evidence type="ECO:0000256" key="1">
    <source>
        <dbReference type="SAM" id="MobiDB-lite"/>
    </source>
</evidence>
<feature type="region of interest" description="Disordered" evidence="1">
    <location>
        <begin position="410"/>
        <end position="437"/>
    </location>
</feature>
<protein>
    <submittedName>
        <fullName evidence="2">Uncharacterized protein</fullName>
    </submittedName>
</protein>
<comment type="caution">
    <text evidence="2">The sequence shown here is derived from an EMBL/GenBank/DDBJ whole genome shotgun (WGS) entry which is preliminary data.</text>
</comment>
<gene>
    <name evidence="2" type="ORF">PCL_08870</name>
</gene>
<feature type="region of interest" description="Disordered" evidence="1">
    <location>
        <begin position="683"/>
        <end position="704"/>
    </location>
</feature>
<sequence length="721" mass="77228">MSAGRFGMGRAGIENGQAGRAADDINAADSRPGRPAAKGIKLRMPAPDAQMPGPQPPAKVNRRCRAHLRGGKTGGFGLPRVGPGVASPFHVLASSPCLVPGLIANKRRWARPRCPSAVRRRAKVVARRGKGTLDSQLPLGHRQVVQESTAGGQLGTPHRYLSARYGCLTHERCLGWKFAIESIPGGHPFHQPALPKCGAIVAAASSSRHDGQAPVLAGGWGDFVQDGPAGLRDECDCLASTGPQRGHVPPTLVAFVFGGWRRRGVHLHVSVPRSRGSGGPRSVFPDGRGPIPSVLSDLTRQVPTEGPSPAGGGRAMWLRGRRRVGNDRSCMQVRTPWTDRDFPHSIYHQQPTGPGAGTSARQARLHSRARRTYEWFFLAATTRRRVRPRGERTGIEAMTYEVQQWPSVPESEAGKRVGEGVTGERSGTRHGPRVTERRSEVPYLLASTFAHLMRKAGTAGKKGGPSARQVPLPPRCLPSLRAAQRERARESESITRPSLTGYAVGRPSICQPRAEALNLDFERGHQTETLSCHLNMACAPVIQADRHQGRTEHQYQASIASRTHKGQGISIHPPHLTPKGSAAAPGCVNTDLRESPRHPAHALPSPPARRAAHHSTPPHGAAPPSKHASARPPQCGLPRRSATPARRSTRPPHHTSGTSLTQPPAGALTHSLPLALTTPLCSIPHLTPTPPPPPSALPARRRRAPPIAAIHTSARTCGRLD</sequence>
<feature type="region of interest" description="Disordered" evidence="1">
    <location>
        <begin position="561"/>
        <end position="667"/>
    </location>
</feature>
<reference evidence="2 3" key="1">
    <citation type="journal article" date="2016" name="Front. Microbiol.">
        <title>Genome and transcriptome sequences reveal the specific parasitism of the nematophagous Purpureocillium lilacinum 36-1.</title>
        <authorList>
            <person name="Xie J."/>
            <person name="Li S."/>
            <person name="Mo C."/>
            <person name="Xiao X."/>
            <person name="Peng D."/>
            <person name="Wang G."/>
            <person name="Xiao Y."/>
        </authorList>
    </citation>
    <scope>NUCLEOTIDE SEQUENCE [LARGE SCALE GENOMIC DNA]</scope>
    <source>
        <strain evidence="2 3">36-1</strain>
    </source>
</reference>
<proteinExistence type="predicted"/>
<feature type="compositionally biased region" description="Basic and acidic residues" evidence="1">
    <location>
        <begin position="484"/>
        <end position="493"/>
    </location>
</feature>
<feature type="region of interest" description="Disordered" evidence="1">
    <location>
        <begin position="484"/>
        <end position="505"/>
    </location>
</feature>
<accession>A0A2U3EGE2</accession>
<evidence type="ECO:0000313" key="2">
    <source>
        <dbReference type="EMBL" id="PWI73594.1"/>
    </source>
</evidence>
<feature type="compositionally biased region" description="Gly residues" evidence="1">
    <location>
        <begin position="1"/>
        <end position="10"/>
    </location>
</feature>
<feature type="region of interest" description="Disordered" evidence="1">
    <location>
        <begin position="1"/>
        <end position="39"/>
    </location>
</feature>
<dbReference type="EMBL" id="LCWV01000004">
    <property type="protein sequence ID" value="PWI73594.1"/>
    <property type="molecule type" value="Genomic_DNA"/>
</dbReference>
<feature type="region of interest" description="Disordered" evidence="1">
    <location>
        <begin position="293"/>
        <end position="315"/>
    </location>
</feature>